<dbReference type="EMBL" id="GBXM01004068">
    <property type="protein sequence ID" value="JAI04510.1"/>
    <property type="molecule type" value="Transcribed_RNA"/>
</dbReference>
<proteinExistence type="predicted"/>
<organism evidence="1">
    <name type="scientific">Anguilla anguilla</name>
    <name type="common">European freshwater eel</name>
    <name type="synonym">Muraena anguilla</name>
    <dbReference type="NCBI Taxonomy" id="7936"/>
    <lineage>
        <taxon>Eukaryota</taxon>
        <taxon>Metazoa</taxon>
        <taxon>Chordata</taxon>
        <taxon>Craniata</taxon>
        <taxon>Vertebrata</taxon>
        <taxon>Euteleostomi</taxon>
        <taxon>Actinopterygii</taxon>
        <taxon>Neopterygii</taxon>
        <taxon>Teleostei</taxon>
        <taxon>Anguilliformes</taxon>
        <taxon>Anguillidae</taxon>
        <taxon>Anguilla</taxon>
    </lineage>
</organism>
<accession>A0A0E9XPE4</accession>
<evidence type="ECO:0000313" key="1">
    <source>
        <dbReference type="EMBL" id="JAI04510.1"/>
    </source>
</evidence>
<name>A0A0E9XPE4_ANGAN</name>
<reference evidence="1" key="1">
    <citation type="submission" date="2014-11" db="EMBL/GenBank/DDBJ databases">
        <authorList>
            <person name="Amaro Gonzalez C."/>
        </authorList>
    </citation>
    <scope>NUCLEOTIDE SEQUENCE</scope>
</reference>
<sequence length="36" mass="3855">MCDGEESSLIVPLQSASELLYKLCVTAAFQHHGCSS</sequence>
<protein>
    <submittedName>
        <fullName evidence="1">Uncharacterized protein</fullName>
    </submittedName>
</protein>
<reference evidence="1" key="2">
    <citation type="journal article" date="2015" name="Fish Shellfish Immunol.">
        <title>Early steps in the European eel (Anguilla anguilla)-Vibrio vulnificus interaction in the gills: Role of the RtxA13 toxin.</title>
        <authorList>
            <person name="Callol A."/>
            <person name="Pajuelo D."/>
            <person name="Ebbesson L."/>
            <person name="Teles M."/>
            <person name="MacKenzie S."/>
            <person name="Amaro C."/>
        </authorList>
    </citation>
    <scope>NUCLEOTIDE SEQUENCE</scope>
</reference>
<dbReference type="AlphaFoldDB" id="A0A0E9XPE4"/>